<dbReference type="EC" id="4.2.3.1" evidence="5"/>
<keyword evidence="2" id="KW-0663">Pyridoxal phosphate</keyword>
<protein>
    <submittedName>
        <fullName evidence="5">Threonine synthase</fullName>
        <ecNumber evidence="5">4.2.3.1</ecNumber>
    </submittedName>
</protein>
<dbReference type="GO" id="GO:0004795">
    <property type="term" value="F:threonine synthase activity"/>
    <property type="evidence" value="ECO:0007669"/>
    <property type="project" value="UniProtKB-EC"/>
</dbReference>
<evidence type="ECO:0000259" key="4">
    <source>
        <dbReference type="Pfam" id="PF00291"/>
    </source>
</evidence>
<name>A0ABS4SBU0_9BACI</name>
<dbReference type="NCBIfam" id="NF006050">
    <property type="entry name" value="PRK08197.1"/>
    <property type="match status" value="1"/>
</dbReference>
<sequence>MKFWFSCNSCRKKHPFRLTETKCGCGGTLMVEYDLEKVSQTLTKESLKSRGTSMWRYKELLPVESAHHIISLGEGWTPLVRMKRAEKAFPVKKLWVKREEQNPTGSFKARGFSAALSIANEYGIKKVAVNSNGNAASALAAYASHAEMGADVFVPKDCPGLIVEECVQYGANTYLVDGLIHNAGKIIADGRREQGWHNVGTLKEPGRAEGKKTMGLELAEQLEWNLPDVIVYPTGGGSGVIGMWNAFKQLKQLGFIEGDLPRMVSVQESGCQPVVDTCTRGGAFTAQKDNVISSPTGMRVPSPPDGELIVSILSESDGTAVAVSKDEIKQAQTSFGKQGISSSPEGAATWAGFTRLIEQGWIGKEDEVVLFNTSHAMKYLPWKQHHIPIIKTYQDWLNIQYAVS</sequence>
<dbReference type="RefSeq" id="WP_226371660.1">
    <property type="nucleotide sequence ID" value="NZ_JAGIKX010000045.1"/>
</dbReference>
<dbReference type="Pfam" id="PF00291">
    <property type="entry name" value="PALP"/>
    <property type="match status" value="1"/>
</dbReference>
<dbReference type="PANTHER" id="PTHR48078">
    <property type="entry name" value="THREONINE DEHYDRATASE, MITOCHONDRIAL-RELATED"/>
    <property type="match status" value="1"/>
</dbReference>
<keyword evidence="3 5" id="KW-0456">Lyase</keyword>
<proteinExistence type="predicted"/>
<keyword evidence="6" id="KW-1185">Reference proteome</keyword>
<comment type="cofactor">
    <cofactor evidence="1">
        <name>pyridoxal 5'-phosphate</name>
        <dbReference type="ChEBI" id="CHEBI:597326"/>
    </cofactor>
</comment>
<gene>
    <name evidence="5" type="ORF">J2Z81_002969</name>
</gene>
<evidence type="ECO:0000256" key="3">
    <source>
        <dbReference type="ARBA" id="ARBA00023239"/>
    </source>
</evidence>
<evidence type="ECO:0000256" key="2">
    <source>
        <dbReference type="ARBA" id="ARBA00022898"/>
    </source>
</evidence>
<reference evidence="5 6" key="1">
    <citation type="submission" date="2021-03" db="EMBL/GenBank/DDBJ databases">
        <title>Genomic Encyclopedia of Type Strains, Phase IV (KMG-IV): sequencing the most valuable type-strain genomes for metagenomic binning, comparative biology and taxonomic classification.</title>
        <authorList>
            <person name="Goeker M."/>
        </authorList>
    </citation>
    <scope>NUCLEOTIDE SEQUENCE [LARGE SCALE GENOMIC DNA]</scope>
    <source>
        <strain evidence="5 6">DSM 25790</strain>
    </source>
</reference>
<feature type="domain" description="Tryptophan synthase beta chain-like PALP" evidence="4">
    <location>
        <begin position="70"/>
        <end position="373"/>
    </location>
</feature>
<dbReference type="Gene3D" id="3.40.50.1100">
    <property type="match status" value="2"/>
</dbReference>
<dbReference type="EMBL" id="JAGIKX010000045">
    <property type="protein sequence ID" value="MBP2258981.1"/>
    <property type="molecule type" value="Genomic_DNA"/>
</dbReference>
<dbReference type="InterPro" id="IPR036052">
    <property type="entry name" value="TrpB-like_PALP_sf"/>
</dbReference>
<evidence type="ECO:0000313" key="5">
    <source>
        <dbReference type="EMBL" id="MBP2258981.1"/>
    </source>
</evidence>
<dbReference type="InterPro" id="IPR050147">
    <property type="entry name" value="Ser/Thr_Dehydratase"/>
</dbReference>
<dbReference type="SUPFAM" id="SSF53686">
    <property type="entry name" value="Tryptophan synthase beta subunit-like PLP-dependent enzymes"/>
    <property type="match status" value="1"/>
</dbReference>
<dbReference type="Proteomes" id="UP001519294">
    <property type="component" value="Unassembled WGS sequence"/>
</dbReference>
<accession>A0ABS4SBU0</accession>
<comment type="caution">
    <text evidence="5">The sequence shown here is derived from an EMBL/GenBank/DDBJ whole genome shotgun (WGS) entry which is preliminary data.</text>
</comment>
<dbReference type="PANTHER" id="PTHR48078:SF6">
    <property type="entry name" value="L-THREONINE DEHYDRATASE CATABOLIC TDCB"/>
    <property type="match status" value="1"/>
</dbReference>
<evidence type="ECO:0000256" key="1">
    <source>
        <dbReference type="ARBA" id="ARBA00001933"/>
    </source>
</evidence>
<organism evidence="5 6">
    <name type="scientific">Virgibacillus alimentarius</name>
    <dbReference type="NCBI Taxonomy" id="698769"/>
    <lineage>
        <taxon>Bacteria</taxon>
        <taxon>Bacillati</taxon>
        <taxon>Bacillota</taxon>
        <taxon>Bacilli</taxon>
        <taxon>Bacillales</taxon>
        <taxon>Bacillaceae</taxon>
        <taxon>Virgibacillus</taxon>
    </lineage>
</organism>
<evidence type="ECO:0000313" key="6">
    <source>
        <dbReference type="Proteomes" id="UP001519294"/>
    </source>
</evidence>
<dbReference type="InterPro" id="IPR001926">
    <property type="entry name" value="TrpB-like_PALP"/>
</dbReference>